<protein>
    <submittedName>
        <fullName evidence="8">Site-specific integrase</fullName>
    </submittedName>
</protein>
<dbReference type="GO" id="GO:0003677">
    <property type="term" value="F:DNA binding"/>
    <property type="evidence" value="ECO:0007669"/>
    <property type="project" value="UniProtKB-UniRule"/>
</dbReference>
<evidence type="ECO:0000313" key="8">
    <source>
        <dbReference type="EMBL" id="MCR4448101.1"/>
    </source>
</evidence>
<sequence>MGNEKQLPRGVSLRGETINITFTFKGVRCREPLSNLPNTTANVRYASRLLGEIQGKIERGQFAYADYFPKSKKLRMFGGASIAAKVSDYLDEYLHRCESRGLSPSTMVGYRKCHKALADLHGITVSELTPAQVKNWLVRSSTTAKTARNRLSFLRSAIDEAVTDGLLPSNPVSLVTVSRYLDVDSAPEQGAKSVDPFNPDEVSAIISTAHGINEQWANLFAFAFATGMRPSEICALRWGSIDWIGNTVQVSSARVVGVIKTTKTRAGTRTIELTSDALAALTSQKRFTFMRGEYVFEDPKLNEPWSGAESIRKKAWLYTLRRSGVRYRHLYQTRHTFATANISRGCNLFWLATQMGHKGPEMLFRHYGSYLAEYDGQTAKAPILIQNPTGK</sequence>
<dbReference type="GO" id="GO:0006310">
    <property type="term" value="P:DNA recombination"/>
    <property type="evidence" value="ECO:0007669"/>
    <property type="project" value="UniProtKB-KW"/>
</dbReference>
<dbReference type="InterPro" id="IPR010998">
    <property type="entry name" value="Integrase_recombinase_N"/>
</dbReference>
<dbReference type="Proteomes" id="UP001204061">
    <property type="component" value="Unassembled WGS sequence"/>
</dbReference>
<name>A0AAW5MEA6_AERVE</name>
<evidence type="ECO:0000313" key="9">
    <source>
        <dbReference type="Proteomes" id="UP001204061"/>
    </source>
</evidence>
<dbReference type="AlphaFoldDB" id="A0AAW5MEA6"/>
<evidence type="ECO:0000259" key="6">
    <source>
        <dbReference type="PROSITE" id="PS51898"/>
    </source>
</evidence>
<dbReference type="EMBL" id="JANLFC010000020">
    <property type="protein sequence ID" value="MCR4448101.1"/>
    <property type="molecule type" value="Genomic_DNA"/>
</dbReference>
<dbReference type="PROSITE" id="PS51900">
    <property type="entry name" value="CB"/>
    <property type="match status" value="1"/>
</dbReference>
<dbReference type="PROSITE" id="PS51898">
    <property type="entry name" value="TYR_RECOMBINASE"/>
    <property type="match status" value="1"/>
</dbReference>
<accession>A0AAW5MEA6</accession>
<dbReference type="PANTHER" id="PTHR30349">
    <property type="entry name" value="PHAGE INTEGRASE-RELATED"/>
    <property type="match status" value="1"/>
</dbReference>
<evidence type="ECO:0000256" key="3">
    <source>
        <dbReference type="ARBA" id="ARBA00023125"/>
    </source>
</evidence>
<dbReference type="InterPro" id="IPR022000">
    <property type="entry name" value="Min27-like_integrase_DNA_bind"/>
</dbReference>
<dbReference type="CDD" id="cd01189">
    <property type="entry name" value="INT_ICEBs1_C_like"/>
    <property type="match status" value="1"/>
</dbReference>
<gene>
    <name evidence="8" type="ORF">NS965_06845</name>
</gene>
<keyword evidence="3 5" id="KW-0238">DNA-binding</keyword>
<dbReference type="Pfam" id="PF12167">
    <property type="entry name" value="Arm-DNA-bind_2"/>
    <property type="match status" value="1"/>
</dbReference>
<evidence type="ECO:0000256" key="2">
    <source>
        <dbReference type="ARBA" id="ARBA00022908"/>
    </source>
</evidence>
<keyword evidence="2" id="KW-0229">DNA integration</keyword>
<evidence type="ECO:0000256" key="1">
    <source>
        <dbReference type="ARBA" id="ARBA00008857"/>
    </source>
</evidence>
<keyword evidence="4" id="KW-0233">DNA recombination</keyword>
<evidence type="ECO:0000259" key="7">
    <source>
        <dbReference type="PROSITE" id="PS51900"/>
    </source>
</evidence>
<evidence type="ECO:0000256" key="5">
    <source>
        <dbReference type="PROSITE-ProRule" id="PRU01248"/>
    </source>
</evidence>
<comment type="similarity">
    <text evidence="1">Belongs to the 'phage' integrase family.</text>
</comment>
<dbReference type="GO" id="GO:0015074">
    <property type="term" value="P:DNA integration"/>
    <property type="evidence" value="ECO:0007669"/>
    <property type="project" value="UniProtKB-KW"/>
</dbReference>
<dbReference type="InterPro" id="IPR011010">
    <property type="entry name" value="DNA_brk_join_enz"/>
</dbReference>
<dbReference type="InterPro" id="IPR044068">
    <property type="entry name" value="CB"/>
</dbReference>
<comment type="caution">
    <text evidence="8">The sequence shown here is derived from an EMBL/GenBank/DDBJ whole genome shotgun (WGS) entry which is preliminary data.</text>
</comment>
<dbReference type="InterPro" id="IPR050090">
    <property type="entry name" value="Tyrosine_recombinase_XerCD"/>
</dbReference>
<dbReference type="Gene3D" id="1.10.443.10">
    <property type="entry name" value="Intergrase catalytic core"/>
    <property type="match status" value="1"/>
</dbReference>
<dbReference type="PANTHER" id="PTHR30349:SF64">
    <property type="entry name" value="PROPHAGE INTEGRASE INTD-RELATED"/>
    <property type="match status" value="1"/>
</dbReference>
<dbReference type="Pfam" id="PF00589">
    <property type="entry name" value="Phage_integrase"/>
    <property type="match status" value="1"/>
</dbReference>
<proteinExistence type="inferred from homology"/>
<dbReference type="Gene3D" id="1.10.150.130">
    <property type="match status" value="1"/>
</dbReference>
<evidence type="ECO:0000256" key="4">
    <source>
        <dbReference type="ARBA" id="ARBA00023172"/>
    </source>
</evidence>
<organism evidence="8 9">
    <name type="scientific">Aeromonas veronii</name>
    <dbReference type="NCBI Taxonomy" id="654"/>
    <lineage>
        <taxon>Bacteria</taxon>
        <taxon>Pseudomonadati</taxon>
        <taxon>Pseudomonadota</taxon>
        <taxon>Gammaproteobacteria</taxon>
        <taxon>Aeromonadales</taxon>
        <taxon>Aeromonadaceae</taxon>
        <taxon>Aeromonas</taxon>
    </lineage>
</organism>
<feature type="domain" description="Tyr recombinase" evidence="6">
    <location>
        <begin position="192"/>
        <end position="380"/>
    </location>
</feature>
<dbReference type="InterPro" id="IPR013762">
    <property type="entry name" value="Integrase-like_cat_sf"/>
</dbReference>
<reference evidence="8" key="1">
    <citation type="submission" date="2022-08" db="EMBL/GenBank/DDBJ databases">
        <title>A global survey of hypervirulent Aeromonas hydrophila identified this emerging pathogen in farmed fish in the lower Mekong River basin.</title>
        <authorList>
            <person name="Xu T."/>
            <person name="Rasmussen-Ivey C.R."/>
            <person name="Moen F.S."/>
            <person name="Fernandez Bravo A."/>
            <person name="Lamy B."/>
            <person name="Beaz-Hidalgo R."/>
            <person name="Khan C.D."/>
            <person name="Castro Escarpulli G."/>
            <person name="Yasin I.S.M."/>
            <person name="Figueras M.J."/>
            <person name="Azzam Sayuti M."/>
            <person name="Karim M.M."/>
            <person name="Alam K.M."/>
            <person name="Le T.T.T."/>
            <person name="Thao N.H.P."/>
            <person name="Addo S."/>
            <person name="Duodu S."/>
            <person name="Ali S."/>
            <person name="Mey S."/>
            <person name="Somony T."/>
            <person name="Liles M.R."/>
        </authorList>
    </citation>
    <scope>NUCLEOTIDE SEQUENCE</scope>
    <source>
        <strain evidence="8">0.14</strain>
    </source>
</reference>
<dbReference type="InterPro" id="IPR002104">
    <property type="entry name" value="Integrase_catalytic"/>
</dbReference>
<feature type="domain" description="Core-binding (CB)" evidence="7">
    <location>
        <begin position="84"/>
        <end position="162"/>
    </location>
</feature>
<dbReference type="InterPro" id="IPR025269">
    <property type="entry name" value="SAM-like_dom"/>
</dbReference>
<dbReference type="SUPFAM" id="SSF56349">
    <property type="entry name" value="DNA breaking-rejoining enzymes"/>
    <property type="match status" value="1"/>
</dbReference>
<dbReference type="Pfam" id="PF13102">
    <property type="entry name" value="Phage_int_SAM_5"/>
    <property type="match status" value="1"/>
</dbReference>
<dbReference type="RefSeq" id="WP_257725129.1">
    <property type="nucleotide sequence ID" value="NZ_JANLFC010000020.1"/>
</dbReference>